<proteinExistence type="predicted"/>
<dbReference type="Proteomes" id="UP000179627">
    <property type="component" value="Unassembled WGS sequence"/>
</dbReference>
<name>A0A1S1QKU7_9ACTN</name>
<evidence type="ECO:0000256" key="1">
    <source>
        <dbReference type="SAM" id="MobiDB-lite"/>
    </source>
</evidence>
<sequence length="76" mass="7717">MTRAAAPPPPPAAPPQQPATSACHPSYSGACLDPNASDYDCEGGSGNGPKYVRGPIEVRGSDPYQLDGDDDGVACE</sequence>
<feature type="compositionally biased region" description="Acidic residues" evidence="1">
    <location>
        <begin position="67"/>
        <end position="76"/>
    </location>
</feature>
<dbReference type="AlphaFoldDB" id="A0A1S1QKU7"/>
<dbReference type="EMBL" id="MBLM01000130">
    <property type="protein sequence ID" value="OHV33712.1"/>
    <property type="molecule type" value="Genomic_DNA"/>
</dbReference>
<organism evidence="2 3">
    <name type="scientific">Parafrankia colletiae</name>
    <dbReference type="NCBI Taxonomy" id="573497"/>
    <lineage>
        <taxon>Bacteria</taxon>
        <taxon>Bacillati</taxon>
        <taxon>Actinomycetota</taxon>
        <taxon>Actinomycetes</taxon>
        <taxon>Frankiales</taxon>
        <taxon>Frankiaceae</taxon>
        <taxon>Parafrankia</taxon>
    </lineage>
</organism>
<protein>
    <recommendedName>
        <fullName evidence="4">Excalibur calcium-binding domain-containing protein</fullName>
    </recommendedName>
</protein>
<gene>
    <name evidence="2" type="ORF">CC117_04855</name>
</gene>
<feature type="region of interest" description="Disordered" evidence="1">
    <location>
        <begin position="1"/>
        <end position="76"/>
    </location>
</feature>
<reference evidence="3" key="1">
    <citation type="submission" date="2016-07" db="EMBL/GenBank/DDBJ databases">
        <title>Sequence Frankia sp. strain CcI1.17.</title>
        <authorList>
            <person name="Ghodhbane-Gtari F."/>
            <person name="Swanson E."/>
            <person name="Gueddou A."/>
            <person name="Morris K."/>
            <person name="Hezbri K."/>
            <person name="Ktari A."/>
            <person name="Nouioui I."/>
            <person name="Abebe-Akele F."/>
            <person name="Simpson S."/>
            <person name="Thomas K."/>
            <person name="Gtari M."/>
            <person name="Tisa L.S."/>
            <person name="Hurst S."/>
        </authorList>
    </citation>
    <scope>NUCLEOTIDE SEQUENCE [LARGE SCALE GENOMIC DNA]</scope>
    <source>
        <strain evidence="3">Cc1.17</strain>
    </source>
</reference>
<comment type="caution">
    <text evidence="2">The sequence shown here is derived from an EMBL/GenBank/DDBJ whole genome shotgun (WGS) entry which is preliminary data.</text>
</comment>
<accession>A0A1S1QKU7</accession>
<evidence type="ECO:0008006" key="4">
    <source>
        <dbReference type="Google" id="ProtNLM"/>
    </source>
</evidence>
<feature type="compositionally biased region" description="Pro residues" evidence="1">
    <location>
        <begin position="1"/>
        <end position="17"/>
    </location>
</feature>
<keyword evidence="3" id="KW-1185">Reference proteome</keyword>
<dbReference type="OrthoDB" id="6048299at2"/>
<evidence type="ECO:0000313" key="3">
    <source>
        <dbReference type="Proteomes" id="UP000179627"/>
    </source>
</evidence>
<dbReference type="PROSITE" id="PS51257">
    <property type="entry name" value="PROKAR_LIPOPROTEIN"/>
    <property type="match status" value="1"/>
</dbReference>
<evidence type="ECO:0000313" key="2">
    <source>
        <dbReference type="EMBL" id="OHV33712.1"/>
    </source>
</evidence>